<evidence type="ECO:0000313" key="1">
    <source>
        <dbReference type="EMBL" id="RDX60654.1"/>
    </source>
</evidence>
<sequence>MRRPIVKNWAELEKDLRERIVPSYLQETFIQTPKIIPRRSLKRPPWLDSFMTSIGKYKILVNLDRISQGHVYS</sequence>
<gene>
    <name evidence="1" type="ORF">CR513_61186</name>
</gene>
<keyword evidence="2" id="KW-1185">Reference proteome</keyword>
<name>A0A371E3P6_MUCPR</name>
<reference evidence="1" key="1">
    <citation type="submission" date="2018-05" db="EMBL/GenBank/DDBJ databases">
        <title>Draft genome of Mucuna pruriens seed.</title>
        <authorList>
            <person name="Nnadi N.E."/>
            <person name="Vos R."/>
            <person name="Hasami M.H."/>
            <person name="Devisetty U.K."/>
            <person name="Aguiy J.C."/>
        </authorList>
    </citation>
    <scope>NUCLEOTIDE SEQUENCE [LARGE SCALE GENOMIC DNA]</scope>
    <source>
        <strain evidence="1">JCA_2017</strain>
    </source>
</reference>
<feature type="non-terminal residue" evidence="1">
    <location>
        <position position="1"/>
    </location>
</feature>
<dbReference type="Proteomes" id="UP000257109">
    <property type="component" value="Unassembled WGS sequence"/>
</dbReference>
<proteinExistence type="predicted"/>
<evidence type="ECO:0000313" key="2">
    <source>
        <dbReference type="Proteomes" id="UP000257109"/>
    </source>
</evidence>
<dbReference type="AlphaFoldDB" id="A0A371E3P6"/>
<accession>A0A371E3P6</accession>
<organism evidence="1 2">
    <name type="scientific">Mucuna pruriens</name>
    <name type="common">Velvet bean</name>
    <name type="synonym">Dolichos pruriens</name>
    <dbReference type="NCBI Taxonomy" id="157652"/>
    <lineage>
        <taxon>Eukaryota</taxon>
        <taxon>Viridiplantae</taxon>
        <taxon>Streptophyta</taxon>
        <taxon>Embryophyta</taxon>
        <taxon>Tracheophyta</taxon>
        <taxon>Spermatophyta</taxon>
        <taxon>Magnoliopsida</taxon>
        <taxon>eudicotyledons</taxon>
        <taxon>Gunneridae</taxon>
        <taxon>Pentapetalae</taxon>
        <taxon>rosids</taxon>
        <taxon>fabids</taxon>
        <taxon>Fabales</taxon>
        <taxon>Fabaceae</taxon>
        <taxon>Papilionoideae</taxon>
        <taxon>50 kb inversion clade</taxon>
        <taxon>NPAAA clade</taxon>
        <taxon>indigoferoid/millettioid clade</taxon>
        <taxon>Phaseoleae</taxon>
        <taxon>Mucuna</taxon>
    </lineage>
</organism>
<dbReference type="EMBL" id="QJKJ01016684">
    <property type="protein sequence ID" value="RDX60654.1"/>
    <property type="molecule type" value="Genomic_DNA"/>
</dbReference>
<comment type="caution">
    <text evidence="1">The sequence shown here is derived from an EMBL/GenBank/DDBJ whole genome shotgun (WGS) entry which is preliminary data.</text>
</comment>
<protein>
    <submittedName>
        <fullName evidence="1">Uncharacterized protein</fullName>
    </submittedName>
</protein>